<dbReference type="RefSeq" id="XP_012335770.1">
    <property type="nucleotide sequence ID" value="XM_012480347.1"/>
</dbReference>
<proteinExistence type="predicted"/>
<evidence type="ECO:0000313" key="1">
    <source>
        <dbReference type="EMBL" id="KJP87556.1"/>
    </source>
</evidence>
<keyword evidence="2" id="KW-1185">Reference proteome</keyword>
<accession>A0A0D9QPB7</accession>
<protein>
    <submittedName>
        <fullName evidence="1">Uncharacterized protein</fullName>
    </submittedName>
</protein>
<dbReference type="VEuPathDB" id="PlasmoDB:AK88_02722"/>
<dbReference type="Proteomes" id="UP000054561">
    <property type="component" value="Unassembled WGS sequence"/>
</dbReference>
<sequence length="100" mass="11894">MKIGNIQIRNIHIKHMNVERMNVENMHVKKIHARNTYMEGRKLENMNVTNITMKGTECSMLRNQYVFLSCHEYIIFAGKRFFSLQNDKIKKKEINTPLPV</sequence>
<organism evidence="1 2">
    <name type="scientific">Plasmodium fragile</name>
    <dbReference type="NCBI Taxonomy" id="5857"/>
    <lineage>
        <taxon>Eukaryota</taxon>
        <taxon>Sar</taxon>
        <taxon>Alveolata</taxon>
        <taxon>Apicomplexa</taxon>
        <taxon>Aconoidasida</taxon>
        <taxon>Haemosporida</taxon>
        <taxon>Plasmodiidae</taxon>
        <taxon>Plasmodium</taxon>
        <taxon>Plasmodium (Plasmodium)</taxon>
    </lineage>
</organism>
<gene>
    <name evidence="1" type="ORF">AK88_02722</name>
</gene>
<dbReference type="AlphaFoldDB" id="A0A0D9QPB7"/>
<name>A0A0D9QPB7_PLAFR</name>
<dbReference type="EMBL" id="KQ001672">
    <property type="protein sequence ID" value="KJP87556.1"/>
    <property type="molecule type" value="Genomic_DNA"/>
</dbReference>
<dbReference type="GeneID" id="24268036"/>
<reference evidence="1 2" key="1">
    <citation type="submission" date="2014-03" db="EMBL/GenBank/DDBJ databases">
        <title>The Genome Sequence of Plasmodium fragile nilgiri.</title>
        <authorList>
            <consortium name="The Broad Institute Genomics Platform"/>
            <consortium name="The Broad Institute Genome Sequencing Center for Infectious Disease"/>
            <person name="Neafsey D."/>
            <person name="Duraisingh M."/>
            <person name="Young S.K."/>
            <person name="Zeng Q."/>
            <person name="Gargeya S."/>
            <person name="Abouelleil A."/>
            <person name="Alvarado L."/>
            <person name="Chapman S.B."/>
            <person name="Gainer-Dewar J."/>
            <person name="Goldberg J."/>
            <person name="Griggs A."/>
            <person name="Gujja S."/>
            <person name="Hansen M."/>
            <person name="Howarth C."/>
            <person name="Imamovic A."/>
            <person name="Larimer J."/>
            <person name="Pearson M."/>
            <person name="Poon T.W."/>
            <person name="Priest M."/>
            <person name="Roberts A."/>
            <person name="Saif S."/>
            <person name="Shea T."/>
            <person name="Sykes S."/>
            <person name="Wortman J."/>
            <person name="Nusbaum C."/>
            <person name="Birren B."/>
        </authorList>
    </citation>
    <scope>NUCLEOTIDE SEQUENCE [LARGE SCALE GENOMIC DNA]</scope>
    <source>
        <strain evidence="2">nilgiri</strain>
    </source>
</reference>
<evidence type="ECO:0000313" key="2">
    <source>
        <dbReference type="Proteomes" id="UP000054561"/>
    </source>
</evidence>